<dbReference type="Gene3D" id="1.10.510.10">
    <property type="entry name" value="Transferase(Phosphotransferase) domain 1"/>
    <property type="match status" value="1"/>
</dbReference>
<dbReference type="InterPro" id="IPR011009">
    <property type="entry name" value="Kinase-like_dom_sf"/>
</dbReference>
<dbReference type="Proteomes" id="UP001497525">
    <property type="component" value="Unassembled WGS sequence"/>
</dbReference>
<dbReference type="PROSITE" id="PS00108">
    <property type="entry name" value="PROTEIN_KINASE_ST"/>
    <property type="match status" value="1"/>
</dbReference>
<sequence>MDTSYTVLEELGQNSTTSVYRAVRNCDELPVVLKHLPDGSTREVPCEFVFLEKVRLIDGCVKMLDMIEDAGDGKWTLVLEDLDAAGYTNLAETNKDDTLMDDYDVSWIMRELISVLMQIHAVNVLHCDIKLDNIFVDFRRHRIKLIDFNMATDLEDKSSPLIRGCTPDYAPPEVLVQRKQWTAKGEVWSVGCTAFVLLCKRFPFDNPWMSSFTAPAYPQCITDCAFENSCSPRSENVYSSLSSFRAFRSGKPKMVQKDGTVRLSLRAKDFLLVCLCRSPEQRPSLRTLFKHPFLAFKRHSMRKISDSSSFPCPPRTVLVS</sequence>
<accession>A0AAV2T7A9</accession>
<evidence type="ECO:0000313" key="2">
    <source>
        <dbReference type="EMBL" id="CAL5132071.1"/>
    </source>
</evidence>
<feature type="domain" description="Protein kinase" evidence="1">
    <location>
        <begin position="5"/>
        <end position="294"/>
    </location>
</feature>
<dbReference type="Pfam" id="PF00069">
    <property type="entry name" value="Pkinase"/>
    <property type="match status" value="1"/>
</dbReference>
<dbReference type="Gene3D" id="3.30.200.20">
    <property type="entry name" value="Phosphorylase Kinase, domain 1"/>
    <property type="match status" value="1"/>
</dbReference>
<evidence type="ECO:0000313" key="3">
    <source>
        <dbReference type="Proteomes" id="UP001497525"/>
    </source>
</evidence>
<dbReference type="InterPro" id="IPR008271">
    <property type="entry name" value="Ser/Thr_kinase_AS"/>
</dbReference>
<evidence type="ECO:0000259" key="1">
    <source>
        <dbReference type="PROSITE" id="PS50011"/>
    </source>
</evidence>
<dbReference type="SMART" id="SM00220">
    <property type="entry name" value="S_TKc"/>
    <property type="match status" value="1"/>
</dbReference>
<dbReference type="PANTHER" id="PTHR44167:SF24">
    <property type="entry name" value="SERINE_THREONINE-PROTEIN KINASE CHK2"/>
    <property type="match status" value="1"/>
</dbReference>
<dbReference type="GO" id="GO:0044773">
    <property type="term" value="P:mitotic DNA damage checkpoint signaling"/>
    <property type="evidence" value="ECO:0007669"/>
    <property type="project" value="TreeGrafter"/>
</dbReference>
<dbReference type="InterPro" id="IPR000719">
    <property type="entry name" value="Prot_kinase_dom"/>
</dbReference>
<name>A0AAV2T7A9_CALDB</name>
<dbReference type="AlphaFoldDB" id="A0AAV2T7A9"/>
<dbReference type="GO" id="GO:0004674">
    <property type="term" value="F:protein serine/threonine kinase activity"/>
    <property type="evidence" value="ECO:0007669"/>
    <property type="project" value="TreeGrafter"/>
</dbReference>
<dbReference type="SUPFAM" id="SSF56112">
    <property type="entry name" value="Protein kinase-like (PK-like)"/>
    <property type="match status" value="1"/>
</dbReference>
<dbReference type="PROSITE" id="PS50011">
    <property type="entry name" value="PROTEIN_KINASE_DOM"/>
    <property type="match status" value="1"/>
</dbReference>
<protein>
    <recommendedName>
        <fullName evidence="1">Protein kinase domain-containing protein</fullName>
    </recommendedName>
</protein>
<organism evidence="2 3">
    <name type="scientific">Calicophoron daubneyi</name>
    <name type="common">Rumen fluke</name>
    <name type="synonym">Paramphistomum daubneyi</name>
    <dbReference type="NCBI Taxonomy" id="300641"/>
    <lineage>
        <taxon>Eukaryota</taxon>
        <taxon>Metazoa</taxon>
        <taxon>Spiralia</taxon>
        <taxon>Lophotrochozoa</taxon>
        <taxon>Platyhelminthes</taxon>
        <taxon>Trematoda</taxon>
        <taxon>Digenea</taxon>
        <taxon>Plagiorchiida</taxon>
        <taxon>Pronocephalata</taxon>
        <taxon>Paramphistomoidea</taxon>
        <taxon>Paramphistomidae</taxon>
        <taxon>Calicophoron</taxon>
    </lineage>
</organism>
<dbReference type="GO" id="GO:0005524">
    <property type="term" value="F:ATP binding"/>
    <property type="evidence" value="ECO:0007669"/>
    <property type="project" value="InterPro"/>
</dbReference>
<dbReference type="EMBL" id="CAXLJL010000112">
    <property type="protein sequence ID" value="CAL5132071.1"/>
    <property type="molecule type" value="Genomic_DNA"/>
</dbReference>
<gene>
    <name evidence="2" type="ORF">CDAUBV1_LOCUS4585</name>
</gene>
<dbReference type="GO" id="GO:0005634">
    <property type="term" value="C:nucleus"/>
    <property type="evidence" value="ECO:0007669"/>
    <property type="project" value="TreeGrafter"/>
</dbReference>
<reference evidence="2" key="1">
    <citation type="submission" date="2024-06" db="EMBL/GenBank/DDBJ databases">
        <authorList>
            <person name="Liu X."/>
            <person name="Lenzi L."/>
            <person name="Haldenby T S."/>
            <person name="Uol C."/>
        </authorList>
    </citation>
    <scope>NUCLEOTIDE SEQUENCE</scope>
</reference>
<comment type="caution">
    <text evidence="2">The sequence shown here is derived from an EMBL/GenBank/DDBJ whole genome shotgun (WGS) entry which is preliminary data.</text>
</comment>
<dbReference type="PANTHER" id="PTHR44167">
    <property type="entry name" value="OVARIAN-SPECIFIC SERINE/THREONINE-PROTEIN KINASE LOK-RELATED"/>
    <property type="match status" value="1"/>
</dbReference>
<proteinExistence type="predicted"/>